<comment type="caution">
    <text evidence="7">The sequence shown here is derived from an EMBL/GenBank/DDBJ whole genome shotgun (WGS) entry which is preliminary data.</text>
</comment>
<feature type="transmembrane region" description="Helical" evidence="6">
    <location>
        <begin position="85"/>
        <end position="102"/>
    </location>
</feature>
<dbReference type="InterPro" id="IPR043428">
    <property type="entry name" value="LivM-like"/>
</dbReference>
<feature type="transmembrane region" description="Helical" evidence="6">
    <location>
        <begin position="187"/>
        <end position="207"/>
    </location>
</feature>
<evidence type="ECO:0000256" key="4">
    <source>
        <dbReference type="ARBA" id="ARBA00022989"/>
    </source>
</evidence>
<evidence type="ECO:0000313" key="7">
    <source>
        <dbReference type="EMBL" id="MBS3649813.1"/>
    </source>
</evidence>
<feature type="transmembrane region" description="Helical" evidence="6">
    <location>
        <begin position="219"/>
        <end position="247"/>
    </location>
</feature>
<dbReference type="RefSeq" id="WP_188255372.1">
    <property type="nucleotide sequence ID" value="NZ_JABVCF010000007.1"/>
</dbReference>
<dbReference type="PANTHER" id="PTHR30482:SF10">
    <property type="entry name" value="HIGH-AFFINITY BRANCHED-CHAIN AMINO ACID TRANSPORT PROTEIN BRAE"/>
    <property type="match status" value="1"/>
</dbReference>
<feature type="transmembrane region" description="Helical" evidence="6">
    <location>
        <begin position="268"/>
        <end position="285"/>
    </location>
</feature>
<dbReference type="CDD" id="cd06581">
    <property type="entry name" value="TM_PBP1_LivM_like"/>
    <property type="match status" value="1"/>
</dbReference>
<evidence type="ECO:0000256" key="2">
    <source>
        <dbReference type="ARBA" id="ARBA00022475"/>
    </source>
</evidence>
<dbReference type="GO" id="GO:0005886">
    <property type="term" value="C:plasma membrane"/>
    <property type="evidence" value="ECO:0007669"/>
    <property type="project" value="UniProtKB-SubCell"/>
</dbReference>
<feature type="transmembrane region" description="Helical" evidence="6">
    <location>
        <begin position="31"/>
        <end position="52"/>
    </location>
</feature>
<keyword evidence="8" id="KW-1185">Reference proteome</keyword>
<dbReference type="EMBL" id="JAGWCR010000007">
    <property type="protein sequence ID" value="MBS3649813.1"/>
    <property type="molecule type" value="Genomic_DNA"/>
</dbReference>
<dbReference type="GO" id="GO:0015658">
    <property type="term" value="F:branched-chain amino acid transmembrane transporter activity"/>
    <property type="evidence" value="ECO:0007669"/>
    <property type="project" value="InterPro"/>
</dbReference>
<name>A0A942DYN7_9HYPH</name>
<feature type="transmembrane region" description="Helical" evidence="6">
    <location>
        <begin position="58"/>
        <end position="78"/>
    </location>
</feature>
<keyword evidence="3 6" id="KW-0812">Transmembrane</keyword>
<evidence type="ECO:0000256" key="5">
    <source>
        <dbReference type="ARBA" id="ARBA00023136"/>
    </source>
</evidence>
<reference evidence="7" key="1">
    <citation type="submission" date="2021-04" db="EMBL/GenBank/DDBJ databases">
        <title>Pseudaminobacter soli sp. nov., isolated from paddy soil contaminated by heavy metals.</title>
        <authorList>
            <person name="Zhang K."/>
        </authorList>
    </citation>
    <scope>NUCLEOTIDE SEQUENCE</scope>
    <source>
        <strain evidence="7">19-2017</strain>
    </source>
</reference>
<sequence>MEFYLIAISISVLIYMLMASGLSLQYGFTGLVNFGYVGFFAIGAYTSGLLSLQGVPLPVSFLAAMLLAGALAYPLGIITLRLGGDYLAIITLGFSETVRILLMKEDWLTRGVHGVPGLPRVFDDWAGVSSGDLTLLLLLLVVNIAVFALIAYLVRSPFGRIIASIRDNEVAVRALGKNPAAFKTRSLMLGSALAGLAGAFQAHYVTFIAPEQFVPLITFYVWIAIIVGGPNRILGIVVGTIILLTFLEGSRFMRDFVGGVSEVQLASVRFFIIGMALICTILYRPNGLFPDKFSKGK</sequence>
<dbReference type="Pfam" id="PF02653">
    <property type="entry name" value="BPD_transp_2"/>
    <property type="match status" value="1"/>
</dbReference>
<feature type="transmembrane region" description="Helical" evidence="6">
    <location>
        <begin position="6"/>
        <end position="24"/>
    </location>
</feature>
<gene>
    <name evidence="7" type="ORF">KEU06_14470</name>
</gene>
<comment type="subcellular location">
    <subcellularLocation>
        <location evidence="1">Cell membrane</location>
        <topology evidence="1">Multi-pass membrane protein</topology>
    </subcellularLocation>
</comment>
<evidence type="ECO:0000256" key="1">
    <source>
        <dbReference type="ARBA" id="ARBA00004651"/>
    </source>
</evidence>
<accession>A0A942DYN7</accession>
<feature type="transmembrane region" description="Helical" evidence="6">
    <location>
        <begin position="133"/>
        <end position="154"/>
    </location>
</feature>
<keyword evidence="5 6" id="KW-0472">Membrane</keyword>
<dbReference type="AlphaFoldDB" id="A0A942DYN7"/>
<dbReference type="PANTHER" id="PTHR30482">
    <property type="entry name" value="HIGH-AFFINITY BRANCHED-CHAIN AMINO ACID TRANSPORT SYSTEM PERMEASE"/>
    <property type="match status" value="1"/>
</dbReference>
<organism evidence="7 8">
    <name type="scientific">Pseudaminobacter soli</name>
    <name type="common">ex Zhang et al. 2022</name>
    <dbReference type="NCBI Taxonomy" id="2831468"/>
    <lineage>
        <taxon>Bacteria</taxon>
        <taxon>Pseudomonadati</taxon>
        <taxon>Pseudomonadota</taxon>
        <taxon>Alphaproteobacteria</taxon>
        <taxon>Hyphomicrobiales</taxon>
        <taxon>Phyllobacteriaceae</taxon>
        <taxon>Pseudaminobacter</taxon>
    </lineage>
</organism>
<evidence type="ECO:0000313" key="8">
    <source>
        <dbReference type="Proteomes" id="UP000680348"/>
    </source>
</evidence>
<keyword evidence="4 6" id="KW-1133">Transmembrane helix</keyword>
<evidence type="ECO:0000256" key="6">
    <source>
        <dbReference type="SAM" id="Phobius"/>
    </source>
</evidence>
<dbReference type="InterPro" id="IPR001851">
    <property type="entry name" value="ABC_transp_permease"/>
</dbReference>
<keyword evidence="2" id="KW-1003">Cell membrane</keyword>
<proteinExistence type="predicted"/>
<evidence type="ECO:0000256" key="3">
    <source>
        <dbReference type="ARBA" id="ARBA00022692"/>
    </source>
</evidence>
<dbReference type="Proteomes" id="UP000680348">
    <property type="component" value="Unassembled WGS sequence"/>
</dbReference>
<protein>
    <submittedName>
        <fullName evidence="7">Branched-chain amino acid ABC transporter permease</fullName>
    </submittedName>
</protein>